<evidence type="ECO:0000256" key="1">
    <source>
        <dbReference type="SAM" id="MobiDB-lite"/>
    </source>
</evidence>
<evidence type="ECO:0000313" key="3">
    <source>
        <dbReference type="Proteomes" id="UP000641853"/>
    </source>
</evidence>
<dbReference type="AlphaFoldDB" id="A0A8H6QT70"/>
<keyword evidence="3" id="KW-1185">Reference proteome</keyword>
<dbReference type="EMBL" id="JACBAG010001871">
    <property type="protein sequence ID" value="KAF7178916.1"/>
    <property type="molecule type" value="Genomic_DNA"/>
</dbReference>
<dbReference type="Proteomes" id="UP000641853">
    <property type="component" value="Unassembled WGS sequence"/>
</dbReference>
<protein>
    <submittedName>
        <fullName evidence="2">Uncharacterized protein</fullName>
    </submittedName>
</protein>
<reference evidence="2" key="1">
    <citation type="submission" date="2020-06" db="EMBL/GenBank/DDBJ databases">
        <title>Draft genome sequences of strains closely related to Aspergillus parafelis and Aspergillus hiratsukae.</title>
        <authorList>
            <person name="Dos Santos R.A.C."/>
            <person name="Rivero-Menendez O."/>
            <person name="Steenwyk J.L."/>
            <person name="Mead M.E."/>
            <person name="Goldman G.H."/>
            <person name="Alastruey-Izquierdo A."/>
            <person name="Rokas A."/>
        </authorList>
    </citation>
    <scope>NUCLEOTIDE SEQUENCE</scope>
    <source>
        <strain evidence="2">CNM-CM7691</strain>
    </source>
</reference>
<proteinExistence type="predicted"/>
<evidence type="ECO:0000313" key="2">
    <source>
        <dbReference type="EMBL" id="KAF7178916.1"/>
    </source>
</evidence>
<sequence length="325" mass="37635">MEGRSRSPQSRTQLNGLEWDSESGTGTENWTPDRSDSSNGDNSNELAVGSLAEANTESIKNCTQESQINAHTSQATRTPSSSDPKTTDKRWRALIRLPVEEFLKLDIIHKVIENLNDDALVDVMEQALNVEDLDFTIRRRVQYEFLCTSQKQRIDSLNHYLRDEGAETLEIKTDTKLVLRNQLYHFCVRNPEKKRRMLLDQLRQTSTLKAFNALARQIWGLSAEERNKLGDDAIRYHERRHGLPPNNAQLLDNRVEDREIEKQTLNPRPPWPARYQRPVTFLWRRRSTDPCVKSALEKFQYRAAETHVALRLPDGETQRQSDEAI</sequence>
<comment type="caution">
    <text evidence="2">The sequence shown here is derived from an EMBL/GenBank/DDBJ whole genome shotgun (WGS) entry which is preliminary data.</text>
</comment>
<feature type="compositionally biased region" description="Polar residues" evidence="1">
    <location>
        <begin position="53"/>
        <end position="84"/>
    </location>
</feature>
<feature type="region of interest" description="Disordered" evidence="1">
    <location>
        <begin position="1"/>
        <end position="87"/>
    </location>
</feature>
<name>A0A8H6QT70_9EURO</name>
<accession>A0A8H6QT70</accession>
<gene>
    <name evidence="2" type="ORF">CNMCM7691_007740</name>
</gene>
<feature type="compositionally biased region" description="Polar residues" evidence="1">
    <location>
        <begin position="1"/>
        <end position="15"/>
    </location>
</feature>
<organism evidence="2 3">
    <name type="scientific">Aspergillus felis</name>
    <dbReference type="NCBI Taxonomy" id="1287682"/>
    <lineage>
        <taxon>Eukaryota</taxon>
        <taxon>Fungi</taxon>
        <taxon>Dikarya</taxon>
        <taxon>Ascomycota</taxon>
        <taxon>Pezizomycotina</taxon>
        <taxon>Eurotiomycetes</taxon>
        <taxon>Eurotiomycetidae</taxon>
        <taxon>Eurotiales</taxon>
        <taxon>Aspergillaceae</taxon>
        <taxon>Aspergillus</taxon>
        <taxon>Aspergillus subgen. Fumigati</taxon>
    </lineage>
</organism>